<sequence>MHGDPGHMRGFSRGPQEKYGARGVPEARTDSWGCDRVLPEPIRHPGALFQRRRHEIRWQ</sequence>
<keyword evidence="3" id="KW-1185">Reference proteome</keyword>
<organism evidence="2 3">
    <name type="scientific">Thermogymnomonas acidicola</name>
    <dbReference type="NCBI Taxonomy" id="399579"/>
    <lineage>
        <taxon>Archaea</taxon>
        <taxon>Methanobacteriati</taxon>
        <taxon>Thermoplasmatota</taxon>
        <taxon>Thermoplasmata</taxon>
        <taxon>Thermoplasmatales</taxon>
        <taxon>Thermogymnomonas</taxon>
    </lineage>
</organism>
<gene>
    <name evidence="2" type="ORF">GCM10007108_11990</name>
</gene>
<proteinExistence type="predicted"/>
<evidence type="ECO:0000313" key="3">
    <source>
        <dbReference type="Proteomes" id="UP000632195"/>
    </source>
</evidence>
<reference evidence="2" key="2">
    <citation type="submission" date="2022-09" db="EMBL/GenBank/DDBJ databases">
        <authorList>
            <person name="Sun Q."/>
            <person name="Ohkuma M."/>
        </authorList>
    </citation>
    <scope>NUCLEOTIDE SEQUENCE</scope>
    <source>
        <strain evidence="2">JCM 13583</strain>
    </source>
</reference>
<dbReference type="AlphaFoldDB" id="A0AA37F9L3"/>
<dbReference type="Proteomes" id="UP000632195">
    <property type="component" value="Unassembled WGS sequence"/>
</dbReference>
<feature type="compositionally biased region" description="Basic and acidic residues" evidence="1">
    <location>
        <begin position="15"/>
        <end position="29"/>
    </location>
</feature>
<name>A0AA37F9L3_9ARCH</name>
<evidence type="ECO:0000313" key="2">
    <source>
        <dbReference type="EMBL" id="GGM75667.1"/>
    </source>
</evidence>
<protein>
    <submittedName>
        <fullName evidence="2">Uncharacterized protein</fullName>
    </submittedName>
</protein>
<evidence type="ECO:0000256" key="1">
    <source>
        <dbReference type="SAM" id="MobiDB-lite"/>
    </source>
</evidence>
<feature type="region of interest" description="Disordered" evidence="1">
    <location>
        <begin position="1"/>
        <end position="39"/>
    </location>
</feature>
<comment type="caution">
    <text evidence="2">The sequence shown here is derived from an EMBL/GenBank/DDBJ whole genome shotgun (WGS) entry which is preliminary data.</text>
</comment>
<accession>A0AA37F9L3</accession>
<dbReference type="EMBL" id="BMNY01000002">
    <property type="protein sequence ID" value="GGM75667.1"/>
    <property type="molecule type" value="Genomic_DNA"/>
</dbReference>
<reference evidence="2" key="1">
    <citation type="journal article" date="2014" name="Int. J. Syst. Evol. Microbiol.">
        <title>Complete genome sequence of Corynebacterium casei LMG S-19264T (=DSM 44701T), isolated from a smear-ripened cheese.</title>
        <authorList>
            <consortium name="US DOE Joint Genome Institute (JGI-PGF)"/>
            <person name="Walter F."/>
            <person name="Albersmeier A."/>
            <person name="Kalinowski J."/>
            <person name="Ruckert C."/>
        </authorList>
    </citation>
    <scope>NUCLEOTIDE SEQUENCE</scope>
    <source>
        <strain evidence="2">JCM 13583</strain>
    </source>
</reference>